<name>A0AA39UM92_9AGAR</name>
<organism evidence="1 2">
    <name type="scientific">Armillaria luteobubalina</name>
    <dbReference type="NCBI Taxonomy" id="153913"/>
    <lineage>
        <taxon>Eukaryota</taxon>
        <taxon>Fungi</taxon>
        <taxon>Dikarya</taxon>
        <taxon>Basidiomycota</taxon>
        <taxon>Agaricomycotina</taxon>
        <taxon>Agaricomycetes</taxon>
        <taxon>Agaricomycetidae</taxon>
        <taxon>Agaricales</taxon>
        <taxon>Marasmiineae</taxon>
        <taxon>Physalacriaceae</taxon>
        <taxon>Armillaria</taxon>
    </lineage>
</organism>
<proteinExistence type="predicted"/>
<evidence type="ECO:0000313" key="2">
    <source>
        <dbReference type="Proteomes" id="UP001175228"/>
    </source>
</evidence>
<sequence>MSDLSGANVDAAMESVRRIAYSAVCFTGLRIELQADLHPKLLHDNVIVAECTTSDTVIQESTMIKESDSTCWELAQNIKISTEFPSFKLSILSRYPGHDDHILAQAELHTASFISEIEICDHGDSQVLSHLHFCGSVLELGFRGVIVPSGPSSIPSSADGNSLFDLPTTNGQSGPDLSFNFRIGFPESLSDHGNHLLLHSTQFRSEDDLQNAILALERSLWYTPDSDPNKPSRLSDLCHAFKHRFEFLGDSRDLDQAIQFGDVLAVWRLNPSSAIVKYSIDSDKYIFTNRKIYGWIHSSRIIGNHAVTLADVDQDDQLFLFSDLSDSYFHRFDIMGNLDDLNSAVSAAKFAISISIQGSPSKASLLNTLARYLWLWFEWLGKLNDIESAIEMGWLAFSLAPEGDELRPWALYSTALSFFKRFNRLGKSDDLEESISKRRKALDSMPEDFPERYWMLSNLSFNLRYRFVLFDDPSDLDEAIVKGIDAVNAVSSKSPNRPGILNNLSICFSTRFDWNGDINDLTEPISLLQSALSNTPDGHYTKDANDIDEAVSAGWCAVACTPDGDPDKHICLHHLIESLQHCFIDHKNIDDLEESIACGKKILSLIPNGHLEKNHTLLHLGDSARLRFDHFQDPSDADTATSLYKSAALNLAGKPSDRLRAALQWAEMCITFNCPSALEAYKVALNVLPRVVWMGKSIAARHRQLADYGSAVNEAAAYALQLGYTDIALEWLEMGQAIVWGQLHNLCSPVDILSDAHPDLAERLSQVAAALEKATS</sequence>
<comment type="caution">
    <text evidence="1">The sequence shown here is derived from an EMBL/GenBank/DDBJ whole genome shotgun (WGS) entry which is preliminary data.</text>
</comment>
<dbReference type="Gene3D" id="1.25.40.10">
    <property type="entry name" value="Tetratricopeptide repeat domain"/>
    <property type="match status" value="1"/>
</dbReference>
<evidence type="ECO:0000313" key="1">
    <source>
        <dbReference type="EMBL" id="KAK0493948.1"/>
    </source>
</evidence>
<dbReference type="AlphaFoldDB" id="A0AA39UM92"/>
<dbReference type="InterPro" id="IPR011990">
    <property type="entry name" value="TPR-like_helical_dom_sf"/>
</dbReference>
<dbReference type="EMBL" id="JAUEPU010000022">
    <property type="protein sequence ID" value="KAK0493948.1"/>
    <property type="molecule type" value="Genomic_DNA"/>
</dbReference>
<accession>A0AA39UM92</accession>
<reference evidence="1" key="1">
    <citation type="submission" date="2023-06" db="EMBL/GenBank/DDBJ databases">
        <authorList>
            <consortium name="Lawrence Berkeley National Laboratory"/>
            <person name="Ahrendt S."/>
            <person name="Sahu N."/>
            <person name="Indic B."/>
            <person name="Wong-Bajracharya J."/>
            <person name="Merenyi Z."/>
            <person name="Ke H.-M."/>
            <person name="Monk M."/>
            <person name="Kocsube S."/>
            <person name="Drula E."/>
            <person name="Lipzen A."/>
            <person name="Balint B."/>
            <person name="Henrissat B."/>
            <person name="Andreopoulos B."/>
            <person name="Martin F.M."/>
            <person name="Harder C.B."/>
            <person name="Rigling D."/>
            <person name="Ford K.L."/>
            <person name="Foster G.D."/>
            <person name="Pangilinan J."/>
            <person name="Papanicolaou A."/>
            <person name="Barry K."/>
            <person name="LaButti K."/>
            <person name="Viragh M."/>
            <person name="Koriabine M."/>
            <person name="Yan M."/>
            <person name="Riley R."/>
            <person name="Champramary S."/>
            <person name="Plett K.L."/>
            <person name="Tsai I.J."/>
            <person name="Slot J."/>
            <person name="Sipos G."/>
            <person name="Plett J."/>
            <person name="Nagy L.G."/>
            <person name="Grigoriev I.V."/>
        </authorList>
    </citation>
    <scope>NUCLEOTIDE SEQUENCE</scope>
    <source>
        <strain evidence="1">HWK02</strain>
    </source>
</reference>
<protein>
    <submittedName>
        <fullName evidence="1">Uncharacterized protein</fullName>
    </submittedName>
</protein>
<gene>
    <name evidence="1" type="ORF">EDD18DRAFT_1355864</name>
</gene>
<dbReference type="Proteomes" id="UP001175228">
    <property type="component" value="Unassembled WGS sequence"/>
</dbReference>
<keyword evidence="2" id="KW-1185">Reference proteome</keyword>